<name>A0A0A9Y4H5_LYGHE</name>
<dbReference type="EMBL" id="GBHO01030753">
    <property type="protein sequence ID" value="JAG12851.1"/>
    <property type="molecule type" value="Transcribed_RNA"/>
</dbReference>
<evidence type="ECO:0000313" key="6">
    <source>
        <dbReference type="EMBL" id="JAG27956.1"/>
    </source>
</evidence>
<dbReference type="EMBL" id="GBHO01015648">
    <property type="protein sequence ID" value="JAG27956.1"/>
    <property type="molecule type" value="Transcribed_RNA"/>
</dbReference>
<accession>A0A0A9Y4H5</accession>
<dbReference type="AlphaFoldDB" id="A0A0A9Y4H5"/>
<evidence type="ECO:0000313" key="7">
    <source>
        <dbReference type="EMBL" id="JAG27957.1"/>
    </source>
</evidence>
<dbReference type="EMBL" id="GBHO01030757">
    <property type="protein sequence ID" value="JAG12847.1"/>
    <property type="molecule type" value="Transcribed_RNA"/>
</dbReference>
<evidence type="ECO:0000313" key="3">
    <source>
        <dbReference type="EMBL" id="JAG12850.1"/>
    </source>
</evidence>
<reference evidence="7" key="2">
    <citation type="submission" date="2014-07" db="EMBL/GenBank/DDBJ databases">
        <authorList>
            <person name="Hull J."/>
        </authorList>
    </citation>
    <scope>NUCLEOTIDE SEQUENCE</scope>
</reference>
<dbReference type="EMBL" id="GBHO01015647">
    <property type="protein sequence ID" value="JAG27957.1"/>
    <property type="molecule type" value="Transcribed_RNA"/>
</dbReference>
<evidence type="ECO:0000313" key="4">
    <source>
        <dbReference type="EMBL" id="JAG12851.1"/>
    </source>
</evidence>
<evidence type="ECO:0000313" key="2">
    <source>
        <dbReference type="EMBL" id="JAG12847.1"/>
    </source>
</evidence>
<evidence type="ECO:0000313" key="5">
    <source>
        <dbReference type="EMBL" id="JAG12854.1"/>
    </source>
</evidence>
<dbReference type="EMBL" id="GBHO01030750">
    <property type="protein sequence ID" value="JAG12854.1"/>
    <property type="molecule type" value="Transcribed_RNA"/>
</dbReference>
<reference evidence="7" key="1">
    <citation type="journal article" date="2014" name="PLoS ONE">
        <title>Transcriptome-Based Identification of ABC Transporters in the Western Tarnished Plant Bug Lygus hesperus.</title>
        <authorList>
            <person name="Hull J.J."/>
            <person name="Chaney K."/>
            <person name="Geib S.M."/>
            <person name="Fabrick J.A."/>
            <person name="Brent C.S."/>
            <person name="Walsh D."/>
            <person name="Lavine L.C."/>
        </authorList>
    </citation>
    <scope>NUCLEOTIDE SEQUENCE</scope>
</reference>
<feature type="region of interest" description="Disordered" evidence="1">
    <location>
        <begin position="76"/>
        <end position="114"/>
    </location>
</feature>
<gene>
    <name evidence="7" type="primary">carB_11</name>
    <name evidence="6" type="synonym">carB_10</name>
    <name evidence="5" type="synonym">carB_22</name>
    <name evidence="4" type="synonym">carB_23</name>
    <name evidence="3" type="synonym">carB_3</name>
    <name evidence="2" type="synonym">carB_4</name>
    <name evidence="5" type="ORF">CM83_87435</name>
    <name evidence="4" type="ORF">CM83_87436</name>
    <name evidence="3" type="ORF">CM83_87438</name>
    <name evidence="2" type="ORF">CM83_87439</name>
    <name evidence="7" type="ORF">CM83_87441</name>
    <name evidence="6" type="ORF">CM83_87442</name>
</gene>
<organism evidence="7">
    <name type="scientific">Lygus hesperus</name>
    <name type="common">Western plant bug</name>
    <dbReference type="NCBI Taxonomy" id="30085"/>
    <lineage>
        <taxon>Eukaryota</taxon>
        <taxon>Metazoa</taxon>
        <taxon>Ecdysozoa</taxon>
        <taxon>Arthropoda</taxon>
        <taxon>Hexapoda</taxon>
        <taxon>Insecta</taxon>
        <taxon>Pterygota</taxon>
        <taxon>Neoptera</taxon>
        <taxon>Paraneoptera</taxon>
        <taxon>Hemiptera</taxon>
        <taxon>Heteroptera</taxon>
        <taxon>Panheteroptera</taxon>
        <taxon>Cimicomorpha</taxon>
        <taxon>Miridae</taxon>
        <taxon>Mirini</taxon>
        <taxon>Lygus</taxon>
    </lineage>
</organism>
<evidence type="ECO:0000256" key="1">
    <source>
        <dbReference type="SAM" id="MobiDB-lite"/>
    </source>
</evidence>
<sequence length="336" mass="38118">MGDLINNGLYSYRDGDKRIYAMRLFRIGKQLGLSERKLINKLIRHFHINEQSCLTVGPVTSLSCLLKLIEASDSFQRNPRQQRHHQGNHSQYQGNNYQTFHSRQQNGGENKWAGNHQRRDFQENLQPEAAARGLWDAPIQQCWDNAEEVIDSTSIENIEEQNVQLDESESVESDQSLADMEFQFQLNDEISDNQERMQTGDNTEPDSQKLNCFPVQLNANQSINNETPATNYATQDIRTETHELTGAPAKIRLRSFTERTKHSSSAAYNLHFQVAHVVVGSAAILKFKPSIVSSAVISIPGTNLQGKLNTSTDEVFPEVHWVWDPGGDISWLMSSF</sequence>
<proteinExistence type="predicted"/>
<protein>
    <submittedName>
        <fullName evidence="7">Carbamoyl-phosphate synthase large chain</fullName>
    </submittedName>
</protein>
<feature type="compositionally biased region" description="Polar residues" evidence="1">
    <location>
        <begin position="88"/>
        <end position="108"/>
    </location>
</feature>
<dbReference type="EMBL" id="GBHO01030754">
    <property type="protein sequence ID" value="JAG12850.1"/>
    <property type="molecule type" value="Transcribed_RNA"/>
</dbReference>